<dbReference type="InterPro" id="IPR029058">
    <property type="entry name" value="AB_hydrolase_fold"/>
</dbReference>
<proteinExistence type="predicted"/>
<accession>A0AA86UT96</accession>
<dbReference type="EMBL" id="CATOUU010001083">
    <property type="protein sequence ID" value="CAI9970765.1"/>
    <property type="molecule type" value="Genomic_DNA"/>
</dbReference>
<sequence length="564" mass="65738">MNIDELNIFNTVISQDHPFSQTTQQQKHQTQTQIVQQLKNQIYYNLSNAKSSLLNNFGQRQSITKQDIKLLIRGIQLPQIDQKYLQLLPYVLENQFLTRFNHNNFKYQYKIELSDLSLIQIRNQQITNIAALTEQNFRNRYLDSVRIVTNYTPDNLNLEQQTVLLLLDFYQHPLTVVHFIQFLTKYKYKVICPYLPDIVNKSAMLDPNQSFKCILFILNEIEKLLISSSFCIVAQGSSAPIGLQIQKQYGHQCQKVILCNPILNFQNSQNSELSESQYLSSQRLYHISYSTEQNNELTSEFSIENTNKSLLQNIQSAQIDKSAIESVQMQPSQYHIKQCQKPRQLSTNSLLMDNLHPNNLENVEIQTHLTQLTMDTPLNTIKLTDALASAQYLQDDQIISLHQELQVFYKDVQLLSGLMKAHDVSRLSDLELVTDVNRFFKINSLLTPVSFMFRSFLRLLYSVFVFSPLEQIEQYHIYKNVFDRHFFESFAEMKIMLETNKTQWTDDMNLYCLVSSHGCFNSEEHLKKMNESRANFKKTQCRTIIGAGHDLFSVAGNVIEKLLR</sequence>
<dbReference type="Proteomes" id="UP001642409">
    <property type="component" value="Unassembled WGS sequence"/>
</dbReference>
<name>A0AA86UT96_9EUKA</name>
<reference evidence="2 3" key="2">
    <citation type="submission" date="2024-07" db="EMBL/GenBank/DDBJ databases">
        <authorList>
            <person name="Akdeniz Z."/>
        </authorList>
    </citation>
    <scope>NUCLEOTIDE SEQUENCE [LARGE SCALE GENOMIC DNA]</scope>
</reference>
<evidence type="ECO:0000313" key="3">
    <source>
        <dbReference type="Proteomes" id="UP001642409"/>
    </source>
</evidence>
<comment type="caution">
    <text evidence="1">The sequence shown here is derived from an EMBL/GenBank/DDBJ whole genome shotgun (WGS) entry which is preliminary data.</text>
</comment>
<dbReference type="EMBL" id="CAXDID020000193">
    <property type="protein sequence ID" value="CAL6052648.1"/>
    <property type="molecule type" value="Genomic_DNA"/>
</dbReference>
<reference evidence="1" key="1">
    <citation type="submission" date="2023-06" db="EMBL/GenBank/DDBJ databases">
        <authorList>
            <person name="Kurt Z."/>
        </authorList>
    </citation>
    <scope>NUCLEOTIDE SEQUENCE</scope>
</reference>
<organism evidence="1">
    <name type="scientific">Hexamita inflata</name>
    <dbReference type="NCBI Taxonomy" id="28002"/>
    <lineage>
        <taxon>Eukaryota</taxon>
        <taxon>Metamonada</taxon>
        <taxon>Diplomonadida</taxon>
        <taxon>Hexamitidae</taxon>
        <taxon>Hexamitinae</taxon>
        <taxon>Hexamita</taxon>
    </lineage>
</organism>
<dbReference type="Gene3D" id="3.40.50.1820">
    <property type="entry name" value="alpha/beta hydrolase"/>
    <property type="match status" value="1"/>
</dbReference>
<evidence type="ECO:0000313" key="2">
    <source>
        <dbReference type="EMBL" id="CAL6052648.1"/>
    </source>
</evidence>
<evidence type="ECO:0000313" key="1">
    <source>
        <dbReference type="EMBL" id="CAI9970765.1"/>
    </source>
</evidence>
<dbReference type="AlphaFoldDB" id="A0AA86UT96"/>
<protein>
    <submittedName>
        <fullName evidence="1">Uncharacterized protein</fullName>
    </submittedName>
</protein>
<keyword evidence="3" id="KW-1185">Reference proteome</keyword>
<gene>
    <name evidence="2" type="ORF">HINF_LOCUS44952</name>
    <name evidence="1" type="ORF">HINF_LOCUS58410</name>
</gene>